<evidence type="ECO:0008006" key="5">
    <source>
        <dbReference type="Google" id="ProtNLM"/>
    </source>
</evidence>
<sequence length="307" mass="33141">MNQIKKSGGFTTLLTASIAAALAPSVSMAAPKAHASSAQASLERRLQVMEQEMQALRAELEASRSKAEAEAAEAKAEAKDTAQQVQAQQAKVNQGLAELAKHEEKKDDMVFFRGGWAAMNHARTSELLVNNNLLSSNNFGSDKAGWYVGAGLDHRLSDDTFGISDDLALDAEIMFDYKNYGSVNNSFVSSVTGTRMQAQVTMFSLYASPKLKYTGIEGFRPWIVPFGLSVNVISPPSSGVTVLNPGLMLGTGLEYNIFKNLWVGADFRYNFTGGDLNYSVRTNNGKTILNSTDTDNYTAGAYVGIGF</sequence>
<feature type="signal peptide" evidence="2">
    <location>
        <begin position="1"/>
        <end position="29"/>
    </location>
</feature>
<dbReference type="GeneID" id="88223991"/>
<keyword evidence="2" id="KW-0732">Signal</keyword>
<evidence type="ECO:0000256" key="2">
    <source>
        <dbReference type="SAM" id="SignalP"/>
    </source>
</evidence>
<accession>A0AA35V2E9</accession>
<proteinExistence type="predicted"/>
<evidence type="ECO:0000313" key="3">
    <source>
        <dbReference type="EMBL" id="CAI8872426.1"/>
    </source>
</evidence>
<evidence type="ECO:0000313" key="4">
    <source>
        <dbReference type="Proteomes" id="UP001158598"/>
    </source>
</evidence>
<name>A0AA35V2E9_METCP</name>
<dbReference type="SUPFAM" id="SSF56925">
    <property type="entry name" value="OMPA-like"/>
    <property type="match status" value="1"/>
</dbReference>
<feature type="region of interest" description="Disordered" evidence="1">
    <location>
        <begin position="67"/>
        <end position="87"/>
    </location>
</feature>
<dbReference type="AlphaFoldDB" id="A0AA35V2E9"/>
<evidence type="ECO:0000256" key="1">
    <source>
        <dbReference type="SAM" id="MobiDB-lite"/>
    </source>
</evidence>
<feature type="chain" id="PRO_5041469662" description="Outer membrane protein beta-barrel domain-containing protein" evidence="2">
    <location>
        <begin position="30"/>
        <end position="307"/>
    </location>
</feature>
<organism evidence="3 4">
    <name type="scientific">Methylococcus capsulatus</name>
    <dbReference type="NCBI Taxonomy" id="414"/>
    <lineage>
        <taxon>Bacteria</taxon>
        <taxon>Pseudomonadati</taxon>
        <taxon>Pseudomonadota</taxon>
        <taxon>Gammaproteobacteria</taxon>
        <taxon>Methylococcales</taxon>
        <taxon>Methylococcaceae</taxon>
        <taxon>Methylococcus</taxon>
    </lineage>
</organism>
<feature type="compositionally biased region" description="Basic and acidic residues" evidence="1">
    <location>
        <begin position="67"/>
        <end position="80"/>
    </location>
</feature>
<dbReference type="Proteomes" id="UP001158598">
    <property type="component" value="Chromosome"/>
</dbReference>
<dbReference type="RefSeq" id="WP_010960992.1">
    <property type="nucleotide sequence ID" value="NZ_CP079096.1"/>
</dbReference>
<protein>
    <recommendedName>
        <fullName evidence="5">Outer membrane protein beta-barrel domain-containing protein</fullName>
    </recommendedName>
</protein>
<dbReference type="EMBL" id="OX458332">
    <property type="protein sequence ID" value="CAI8872426.1"/>
    <property type="molecule type" value="Genomic_DNA"/>
</dbReference>
<reference evidence="3" key="1">
    <citation type="submission" date="2023-03" db="EMBL/GenBank/DDBJ databases">
        <authorList>
            <person name="Pearce D."/>
        </authorList>
    </citation>
    <scope>NUCLEOTIDE SEQUENCE</scope>
    <source>
        <strain evidence="3">Mc</strain>
    </source>
</reference>
<dbReference type="OMA" id="FRGGFAH"/>
<gene>
    <name evidence="3" type="ORF">MCNOR_2899</name>
</gene>
<dbReference type="InterPro" id="IPR011250">
    <property type="entry name" value="OMP/PagP_B-barrel"/>
</dbReference>